<evidence type="ECO:0000256" key="1">
    <source>
        <dbReference type="ARBA" id="ARBA00022553"/>
    </source>
</evidence>
<evidence type="ECO:0000259" key="3">
    <source>
        <dbReference type="PROSITE" id="PS50109"/>
    </source>
</evidence>
<gene>
    <name evidence="5" type="ORF">AUEXF2481DRAFT_8282</name>
</gene>
<evidence type="ECO:0000256" key="2">
    <source>
        <dbReference type="PROSITE-ProRule" id="PRU00169"/>
    </source>
</evidence>
<dbReference type="SUPFAM" id="SSF47384">
    <property type="entry name" value="Homodimeric domain of signal transducing histidine kinase"/>
    <property type="match status" value="1"/>
</dbReference>
<dbReference type="SMART" id="SM00387">
    <property type="entry name" value="HATPase_c"/>
    <property type="match status" value="1"/>
</dbReference>
<name>A0A074YCG8_AURSE</name>
<evidence type="ECO:0000259" key="4">
    <source>
        <dbReference type="PROSITE" id="PS50110"/>
    </source>
</evidence>
<dbReference type="CDD" id="cd00082">
    <property type="entry name" value="HisKA"/>
    <property type="match status" value="1"/>
</dbReference>
<dbReference type="InterPro" id="IPR036890">
    <property type="entry name" value="HATPase_C_sf"/>
</dbReference>
<dbReference type="InterPro" id="IPR003661">
    <property type="entry name" value="HisK_dim/P_dom"/>
</dbReference>
<dbReference type="Pfam" id="PF00072">
    <property type="entry name" value="Response_reg"/>
    <property type="match status" value="1"/>
</dbReference>
<feature type="modified residue" description="4-aspartylphosphate" evidence="2">
    <location>
        <position position="919"/>
    </location>
</feature>
<dbReference type="GeneID" id="25371717"/>
<dbReference type="SUPFAM" id="SSF55781">
    <property type="entry name" value="GAF domain-like"/>
    <property type="match status" value="1"/>
</dbReference>
<dbReference type="InterPro" id="IPR005467">
    <property type="entry name" value="His_kinase_dom"/>
</dbReference>
<feature type="domain" description="Response regulatory" evidence="4">
    <location>
        <begin position="853"/>
        <end position="988"/>
    </location>
</feature>
<sequence>MAAFRNRMESEPVNTDELIIDDSRFIVRDMGSLDQYKELTRVAGELHMVSCAVVPIKTASGQVLGTYTVMDNKLREDFFQADIIDILSDIAQAINTFLVLHLSVDRFDDYTVPVGIEYASSSPSSSHYEHSLSGHATSYEQTPMTTFSELSGFAFPRQEVACNSRLEAQYRPTSSTPSTSHGCHKSEQAFSKAAQQICAAVDLAELAFVDYSESRGPLSLCEILGYSGNQTSLALHDTSLKYLTQHYAQGCTFSASGTNTSVTTDQPAYATKDNSSQLLDVTAGLPADLRALVHKRGSLIFLPLWDRSASCLYAGMLGWSRNPTDTSTTRNMACLSAFGKVFMMELEYLEALDMAETKSDFVSSISHELRSPLHGCLAAVEFLQDTVIDDSQAELVGMIQACSSTLLDTLNHLLDFSKVNELKGAKSRARGLSTDSKLEQAQNVFGSTTKEYLCTLVQDVVEGVHFGRSTQQAAYTKARTTTTNKFSGASHPSNPALFIDSTRDASISSLDESTDVVAVYLDMQNHSGWCTTLSAGAWKRIVMNLIANSLKYTEKGYIEVSLQLIEDKNSSKRTVHLMISDTGIGMSDDYQRHHLYQPFVQENHLVTGVGLGLSIVKQIVDDLKGTITVKSKKGAGTRIDVYAPLCERDSRLQNTVPSGGEILDSKGQLRGLTLCLLSPSNGANRYTDAQIQRISVMHSYIRSIAQGWFGMEVIDAHTRAEVKADIYIAEGLRFDEDEHNDPDASPTDNNQQPTILVGPLPANISEGPGSPHNITRLAYPLGPKALHRALFAALEKPVEVDQSRMTILTNSESEATYGETTSVPDYMAIREKPSSPIYEASDVQTELFAAPEHVLLVDDNAINLKLLAAYVKKLGHTAELAIDGEDALLKYKAAFSSHNTNPNDTTSAPSAPFSKILMDISMPKMNGFESTRAIREFERHKGIFPPARIIALTGLGSKTSKLEAKICGMDDFRTKPVKLGTLRELLGA</sequence>
<dbReference type="PANTHER" id="PTHR43719:SF11">
    <property type="entry name" value="HISTIDINE KINASE_RESPONSE REGULATOR, PUTATIVE-RELATED"/>
    <property type="match status" value="1"/>
</dbReference>
<dbReference type="Gene3D" id="3.30.565.10">
    <property type="entry name" value="Histidine kinase-like ATPase, C-terminal domain"/>
    <property type="match status" value="1"/>
</dbReference>
<dbReference type="OMA" id="YCTSHIQ"/>
<keyword evidence="6" id="KW-1185">Reference proteome</keyword>
<dbReference type="Gene3D" id="1.10.287.130">
    <property type="match status" value="1"/>
</dbReference>
<evidence type="ECO:0000313" key="5">
    <source>
        <dbReference type="EMBL" id="KEQ91832.1"/>
    </source>
</evidence>
<dbReference type="Gene3D" id="3.40.50.2300">
    <property type="match status" value="1"/>
</dbReference>
<evidence type="ECO:0000313" key="6">
    <source>
        <dbReference type="Proteomes" id="UP000030641"/>
    </source>
</evidence>
<dbReference type="PANTHER" id="PTHR43719">
    <property type="entry name" value="TWO-COMPONENT HISTIDINE KINASE"/>
    <property type="match status" value="1"/>
</dbReference>
<dbReference type="PRINTS" id="PR00344">
    <property type="entry name" value="BCTRLSENSOR"/>
</dbReference>
<dbReference type="SUPFAM" id="SSF52172">
    <property type="entry name" value="CheY-like"/>
    <property type="match status" value="1"/>
</dbReference>
<keyword evidence="1 2" id="KW-0597">Phosphoprotein</keyword>
<dbReference type="InParanoid" id="A0A074YCG8"/>
<dbReference type="InterPro" id="IPR003594">
    <property type="entry name" value="HATPase_dom"/>
</dbReference>
<proteinExistence type="predicted"/>
<dbReference type="InterPro" id="IPR011006">
    <property type="entry name" value="CheY-like_superfamily"/>
</dbReference>
<dbReference type="AlphaFoldDB" id="A0A074YCG8"/>
<protein>
    <recommendedName>
        <fullName evidence="7">Histidine kinase</fullName>
    </recommendedName>
</protein>
<dbReference type="InterPro" id="IPR050956">
    <property type="entry name" value="2C_system_His_kinase"/>
</dbReference>
<dbReference type="SMART" id="SM00448">
    <property type="entry name" value="REC"/>
    <property type="match status" value="1"/>
</dbReference>
<dbReference type="InterPro" id="IPR001789">
    <property type="entry name" value="Sig_transdc_resp-reg_receiver"/>
</dbReference>
<dbReference type="Pfam" id="PF00512">
    <property type="entry name" value="HisKA"/>
    <property type="match status" value="1"/>
</dbReference>
<evidence type="ECO:0008006" key="7">
    <source>
        <dbReference type="Google" id="ProtNLM"/>
    </source>
</evidence>
<dbReference type="RefSeq" id="XP_013340227.1">
    <property type="nucleotide sequence ID" value="XM_013484773.1"/>
</dbReference>
<dbReference type="CDD" id="cd17546">
    <property type="entry name" value="REC_hyHK_CKI1_RcsC-like"/>
    <property type="match status" value="1"/>
</dbReference>
<organism evidence="5 6">
    <name type="scientific">Aureobasidium subglaciale (strain EXF-2481)</name>
    <name type="common">Aureobasidium pullulans var. subglaciale</name>
    <dbReference type="NCBI Taxonomy" id="1043005"/>
    <lineage>
        <taxon>Eukaryota</taxon>
        <taxon>Fungi</taxon>
        <taxon>Dikarya</taxon>
        <taxon>Ascomycota</taxon>
        <taxon>Pezizomycotina</taxon>
        <taxon>Dothideomycetes</taxon>
        <taxon>Dothideomycetidae</taxon>
        <taxon>Dothideales</taxon>
        <taxon>Saccotheciaceae</taxon>
        <taxon>Aureobasidium</taxon>
    </lineage>
</organism>
<dbReference type="Pfam" id="PF02518">
    <property type="entry name" value="HATPase_c"/>
    <property type="match status" value="1"/>
</dbReference>
<dbReference type="EMBL" id="KL584775">
    <property type="protein sequence ID" value="KEQ91832.1"/>
    <property type="molecule type" value="Genomic_DNA"/>
</dbReference>
<dbReference type="STRING" id="1043005.A0A074YCG8"/>
<dbReference type="HOGENOM" id="CLU_002763_0_1_1"/>
<dbReference type="Proteomes" id="UP000030641">
    <property type="component" value="Unassembled WGS sequence"/>
</dbReference>
<dbReference type="InterPro" id="IPR036097">
    <property type="entry name" value="HisK_dim/P_sf"/>
</dbReference>
<dbReference type="SMART" id="SM00388">
    <property type="entry name" value="HisKA"/>
    <property type="match status" value="1"/>
</dbReference>
<dbReference type="PROSITE" id="PS50110">
    <property type="entry name" value="RESPONSE_REGULATORY"/>
    <property type="match status" value="1"/>
</dbReference>
<dbReference type="OrthoDB" id="10249433at2759"/>
<dbReference type="SUPFAM" id="SSF55874">
    <property type="entry name" value="ATPase domain of HSP90 chaperone/DNA topoisomerase II/histidine kinase"/>
    <property type="match status" value="1"/>
</dbReference>
<dbReference type="InterPro" id="IPR004358">
    <property type="entry name" value="Sig_transdc_His_kin-like_C"/>
</dbReference>
<accession>A0A074YCG8</accession>
<dbReference type="GO" id="GO:0000155">
    <property type="term" value="F:phosphorelay sensor kinase activity"/>
    <property type="evidence" value="ECO:0007669"/>
    <property type="project" value="InterPro"/>
</dbReference>
<reference evidence="5 6" key="1">
    <citation type="journal article" date="2014" name="BMC Genomics">
        <title>Genome sequencing of four Aureobasidium pullulans varieties: biotechnological potential, stress tolerance, and description of new species.</title>
        <authorList>
            <person name="Gostin Ar C."/>
            <person name="Ohm R.A."/>
            <person name="Kogej T."/>
            <person name="Sonjak S."/>
            <person name="Turk M."/>
            <person name="Zajc J."/>
            <person name="Zalar P."/>
            <person name="Grube M."/>
            <person name="Sun H."/>
            <person name="Han J."/>
            <person name="Sharma A."/>
            <person name="Chiniquy J."/>
            <person name="Ngan C.Y."/>
            <person name="Lipzen A."/>
            <person name="Barry K."/>
            <person name="Grigoriev I.V."/>
            <person name="Gunde-Cimerman N."/>
        </authorList>
    </citation>
    <scope>NUCLEOTIDE SEQUENCE [LARGE SCALE GENOMIC DNA]</scope>
    <source>
        <strain evidence="5 6">EXF-2481</strain>
    </source>
</reference>
<dbReference type="PROSITE" id="PS50109">
    <property type="entry name" value="HIS_KIN"/>
    <property type="match status" value="1"/>
</dbReference>
<feature type="domain" description="Histidine kinase" evidence="3">
    <location>
        <begin position="364"/>
        <end position="647"/>
    </location>
</feature>